<dbReference type="SMART" id="SM00385">
    <property type="entry name" value="CYCLIN"/>
    <property type="match status" value="1"/>
</dbReference>
<keyword evidence="4" id="KW-0131">Cell cycle</keyword>
<dbReference type="InterPro" id="IPR036915">
    <property type="entry name" value="Cyclin-like_sf"/>
</dbReference>
<evidence type="ECO:0000256" key="4">
    <source>
        <dbReference type="ARBA" id="ARBA00023306"/>
    </source>
</evidence>
<feature type="region of interest" description="Disordered" evidence="6">
    <location>
        <begin position="381"/>
        <end position="401"/>
    </location>
</feature>
<dbReference type="PANTHER" id="PTHR10177">
    <property type="entry name" value="CYCLINS"/>
    <property type="match status" value="1"/>
</dbReference>
<dbReference type="InterPro" id="IPR006671">
    <property type="entry name" value="Cyclin_N"/>
</dbReference>
<evidence type="ECO:0000313" key="10">
    <source>
        <dbReference type="Proteomes" id="UP000652761"/>
    </source>
</evidence>
<proteinExistence type="inferred from homology"/>
<keyword evidence="10" id="KW-1185">Reference proteome</keyword>
<dbReference type="AlphaFoldDB" id="A0A843XWP0"/>
<dbReference type="Pfam" id="PF02984">
    <property type="entry name" value="Cyclin_C"/>
    <property type="match status" value="1"/>
</dbReference>
<evidence type="ECO:0000256" key="1">
    <source>
        <dbReference type="ARBA" id="ARBA00009065"/>
    </source>
</evidence>
<organism evidence="9 10">
    <name type="scientific">Colocasia esculenta</name>
    <name type="common">Wild taro</name>
    <name type="synonym">Arum esculentum</name>
    <dbReference type="NCBI Taxonomy" id="4460"/>
    <lineage>
        <taxon>Eukaryota</taxon>
        <taxon>Viridiplantae</taxon>
        <taxon>Streptophyta</taxon>
        <taxon>Embryophyta</taxon>
        <taxon>Tracheophyta</taxon>
        <taxon>Spermatophyta</taxon>
        <taxon>Magnoliopsida</taxon>
        <taxon>Liliopsida</taxon>
        <taxon>Araceae</taxon>
        <taxon>Aroideae</taxon>
        <taxon>Colocasieae</taxon>
        <taxon>Colocasia</taxon>
    </lineage>
</organism>
<dbReference type="OrthoDB" id="5590282at2759"/>
<dbReference type="EMBL" id="NMUH01015284">
    <property type="protein sequence ID" value="MQM23175.1"/>
    <property type="molecule type" value="Genomic_DNA"/>
</dbReference>
<dbReference type="Proteomes" id="UP000652761">
    <property type="component" value="Unassembled WGS sequence"/>
</dbReference>
<feature type="compositionally biased region" description="Low complexity" evidence="6">
    <location>
        <begin position="383"/>
        <end position="397"/>
    </location>
</feature>
<evidence type="ECO:0000256" key="3">
    <source>
        <dbReference type="ARBA" id="ARBA00023127"/>
    </source>
</evidence>
<comment type="similarity">
    <text evidence="1">Belongs to the cyclin family. Cyclin D subfamily.</text>
</comment>
<name>A0A843XWP0_COLES</name>
<comment type="caution">
    <text evidence="9">The sequence shown here is derived from an EMBL/GenBank/DDBJ whole genome shotgun (WGS) entry which is preliminary data.</text>
</comment>
<dbReference type="CDD" id="cd20543">
    <property type="entry name" value="CYCLIN_AtCycD-like_rpt1"/>
    <property type="match status" value="1"/>
</dbReference>
<dbReference type="SUPFAM" id="SSF47954">
    <property type="entry name" value="Cyclin-like"/>
    <property type="match status" value="1"/>
</dbReference>
<evidence type="ECO:0000256" key="6">
    <source>
        <dbReference type="SAM" id="MobiDB-lite"/>
    </source>
</evidence>
<gene>
    <name evidence="9" type="ORF">Taro_056238</name>
</gene>
<dbReference type="InterPro" id="IPR048258">
    <property type="entry name" value="Cyclins_cyclin-box"/>
</dbReference>
<reference evidence="9" key="1">
    <citation type="submission" date="2017-07" db="EMBL/GenBank/DDBJ databases">
        <title>Taro Niue Genome Assembly and Annotation.</title>
        <authorList>
            <person name="Atibalentja N."/>
            <person name="Keating K."/>
            <person name="Fields C.J."/>
        </authorList>
    </citation>
    <scope>NUCLEOTIDE SEQUENCE</scope>
    <source>
        <strain evidence="9">Niue_2</strain>
        <tissue evidence="9">Leaf</tissue>
    </source>
</reference>
<accession>A0A843XWP0</accession>
<dbReference type="PROSITE" id="PS00292">
    <property type="entry name" value="CYCLINS"/>
    <property type="match status" value="1"/>
</dbReference>
<feature type="domain" description="Cyclin C-terminal" evidence="8">
    <location>
        <begin position="215"/>
        <end position="379"/>
    </location>
</feature>
<dbReference type="Pfam" id="PF00134">
    <property type="entry name" value="Cyclin_N"/>
    <property type="match status" value="1"/>
</dbReference>
<dbReference type="GO" id="GO:0051301">
    <property type="term" value="P:cell division"/>
    <property type="evidence" value="ECO:0007669"/>
    <property type="project" value="UniProtKB-KW"/>
</dbReference>
<keyword evidence="2" id="KW-0132">Cell division</keyword>
<evidence type="ECO:0000256" key="5">
    <source>
        <dbReference type="RuleBase" id="RU000383"/>
    </source>
</evidence>
<dbReference type="SMART" id="SM01332">
    <property type="entry name" value="Cyclin_C"/>
    <property type="match status" value="1"/>
</dbReference>
<evidence type="ECO:0000256" key="2">
    <source>
        <dbReference type="ARBA" id="ARBA00022618"/>
    </source>
</evidence>
<dbReference type="FunFam" id="1.10.472.10:FF:000060">
    <property type="entry name" value="D6-type cyclin"/>
    <property type="match status" value="1"/>
</dbReference>
<dbReference type="Gene3D" id="1.10.472.10">
    <property type="entry name" value="Cyclin-like"/>
    <property type="match status" value="2"/>
</dbReference>
<sequence>MVAFYHVRPPANPPVDPLCCHEEDLSPFWEEDVELVDQCWAEDNPPAASEVEAGLAPWDWDDEARDKEQETELAALLSKEAQAHVNTKPSAAYPDADPSLCWVRLDAVRWLLKACPRHGFAAQTAFLAVDYLDRFLISKTHSGGAGSGSRHLQQPWMAQLLAVACLSLAAKMEETHVPFLLDLQVEEARYVFEARTVRRMELLVLSTLAWRMGTPTAPSFIDHFLRRRSSAEMASRPLSSSRSLSPIDTTTAIRNNAQQLQRGHAHLRWKFQARCHSILLELVDDSRWVRFPPSVLAAATMLHCLAQLLDHHSSASSAVKLRDNLMNLLNITTDQVQACTEFILDATGNGSNDSGGATGIKRKQPLSPRGVVDATFSYDGCSDSRPASASTSVSSSPDIPPPRAFKRLHSIPALGSDAGEPCCPWPLLDDGVFV</sequence>
<dbReference type="InterPro" id="IPR039361">
    <property type="entry name" value="Cyclin"/>
</dbReference>
<feature type="domain" description="Cyclin-like" evidence="7">
    <location>
        <begin position="109"/>
        <end position="206"/>
    </location>
</feature>
<dbReference type="InterPro" id="IPR013763">
    <property type="entry name" value="Cyclin-like_dom"/>
</dbReference>
<protein>
    <submittedName>
        <fullName evidence="9">Uncharacterized protein</fullName>
    </submittedName>
</protein>
<evidence type="ECO:0000259" key="7">
    <source>
        <dbReference type="SMART" id="SM00385"/>
    </source>
</evidence>
<evidence type="ECO:0000259" key="8">
    <source>
        <dbReference type="SMART" id="SM01332"/>
    </source>
</evidence>
<evidence type="ECO:0000313" key="9">
    <source>
        <dbReference type="EMBL" id="MQM23175.1"/>
    </source>
</evidence>
<keyword evidence="3 5" id="KW-0195">Cyclin</keyword>
<dbReference type="InterPro" id="IPR004367">
    <property type="entry name" value="Cyclin_C-dom"/>
</dbReference>